<dbReference type="AlphaFoldDB" id="G8Y5X0"/>
<evidence type="ECO:0000256" key="1">
    <source>
        <dbReference type="SAM" id="MobiDB-lite"/>
    </source>
</evidence>
<feature type="region of interest" description="Disordered" evidence="1">
    <location>
        <begin position="1"/>
        <end position="27"/>
    </location>
</feature>
<dbReference type="EMBL" id="FO082049">
    <property type="protein sequence ID" value="CCE84000.1"/>
    <property type="molecule type" value="Genomic_DNA"/>
</dbReference>
<sequence>MVGDANATRQQGRPRRGCTERKPIWAPAGPYGLSLEDFYEFMDELSMQESVNSSGVDNDRGSISTVSEDPSIDI</sequence>
<dbReference type="Proteomes" id="UP000005222">
    <property type="component" value="Chromosome K"/>
</dbReference>
<evidence type="ECO:0000313" key="3">
    <source>
        <dbReference type="EMBL" id="CCE85031.1"/>
    </source>
</evidence>
<protein>
    <submittedName>
        <fullName evidence="3">Piso0_004600 protein</fullName>
    </submittedName>
</protein>
<dbReference type="EMBL" id="FO082048">
    <property type="protein sequence ID" value="CCE85031.1"/>
    <property type="molecule type" value="Genomic_DNA"/>
</dbReference>
<reference evidence="3" key="1">
    <citation type="submission" date="2011-10" db="EMBL/GenBank/DDBJ databases">
        <authorList>
            <person name="Genoscope - CEA"/>
        </authorList>
    </citation>
    <scope>NUCLEOTIDE SEQUENCE</scope>
</reference>
<gene>
    <name evidence="3" type="primary">Piso0_004600</name>
    <name evidence="2" type="ORF">GNLVRS01_PISO0K20448g</name>
    <name evidence="3" type="ORF">GNLVRS01_PISO0L20449g</name>
</gene>
<evidence type="ECO:0000313" key="4">
    <source>
        <dbReference type="Proteomes" id="UP000005222"/>
    </source>
</evidence>
<keyword evidence="4" id="KW-1185">Reference proteome</keyword>
<name>G8Y5X0_PICSO</name>
<reference evidence="4" key="2">
    <citation type="journal article" date="2012" name="G3 (Bethesda)">
        <title>Pichia sorbitophila, an interspecies yeast hybrid reveals early steps of genome resolution following polyploidization.</title>
        <authorList>
            <person name="Leh Louis V."/>
            <person name="Despons L."/>
            <person name="Friedrich A."/>
            <person name="Martin T."/>
            <person name="Durrens P."/>
            <person name="Casaregola S."/>
            <person name="Neuveglise C."/>
            <person name="Fairhead C."/>
            <person name="Marck C."/>
            <person name="Cruz J.A."/>
            <person name="Straub M.L."/>
            <person name="Kugler V."/>
            <person name="Sacerdot C."/>
            <person name="Uzunov Z."/>
            <person name="Thierry A."/>
            <person name="Weiss S."/>
            <person name="Bleykasten C."/>
            <person name="De Montigny J."/>
            <person name="Jacques N."/>
            <person name="Jung P."/>
            <person name="Lemaire M."/>
            <person name="Mallet S."/>
            <person name="Morel G."/>
            <person name="Richard G.F."/>
            <person name="Sarkar A."/>
            <person name="Savel G."/>
            <person name="Schacherer J."/>
            <person name="Seret M.L."/>
            <person name="Talla E."/>
            <person name="Samson G."/>
            <person name="Jubin C."/>
            <person name="Poulain J."/>
            <person name="Vacherie B."/>
            <person name="Barbe V."/>
            <person name="Pelletier E."/>
            <person name="Sherman D.J."/>
            <person name="Westhof E."/>
            <person name="Weissenbach J."/>
            <person name="Baret P.V."/>
            <person name="Wincker P."/>
            <person name="Gaillardin C."/>
            <person name="Dujon B."/>
            <person name="Souciet J.L."/>
        </authorList>
    </citation>
    <scope>NUCLEOTIDE SEQUENCE [LARGE SCALE GENOMIC DNA]</scope>
    <source>
        <strain evidence="4">ATCC MYA-4447 / BCRC 22081 / CBS 7064 / NBRC 10061 / NRRL Y-12695</strain>
    </source>
</reference>
<organism evidence="3 4">
    <name type="scientific">Pichia sorbitophila (strain ATCC MYA-4447 / BCRC 22081 / CBS 7064 / NBRC 10061 / NRRL Y-12695)</name>
    <name type="common">Hybrid yeast</name>
    <dbReference type="NCBI Taxonomy" id="559304"/>
    <lineage>
        <taxon>Eukaryota</taxon>
        <taxon>Fungi</taxon>
        <taxon>Dikarya</taxon>
        <taxon>Ascomycota</taxon>
        <taxon>Saccharomycotina</taxon>
        <taxon>Pichiomycetes</taxon>
        <taxon>Debaryomycetaceae</taxon>
        <taxon>Millerozyma</taxon>
    </lineage>
</organism>
<proteinExistence type="predicted"/>
<feature type="compositionally biased region" description="Polar residues" evidence="1">
    <location>
        <begin position="49"/>
        <end position="68"/>
    </location>
</feature>
<dbReference type="Proteomes" id="UP000005222">
    <property type="component" value="Chromosome L"/>
</dbReference>
<evidence type="ECO:0000313" key="2">
    <source>
        <dbReference type="EMBL" id="CCE84000.1"/>
    </source>
</evidence>
<feature type="region of interest" description="Disordered" evidence="1">
    <location>
        <begin position="49"/>
        <end position="74"/>
    </location>
</feature>
<dbReference type="HOGENOM" id="CLU_2688643_0_0_1"/>
<accession>G8Y5X0</accession>
<dbReference type="InParanoid" id="G8Y5X0"/>